<dbReference type="EMBL" id="JBHRST010000008">
    <property type="protein sequence ID" value="MFC3097377.1"/>
    <property type="molecule type" value="Genomic_DNA"/>
</dbReference>
<proteinExistence type="predicted"/>
<dbReference type="Proteomes" id="UP001595456">
    <property type="component" value="Unassembled WGS sequence"/>
</dbReference>
<evidence type="ECO:0000313" key="2">
    <source>
        <dbReference type="Proteomes" id="UP001595456"/>
    </source>
</evidence>
<organism evidence="1 2">
    <name type="scientific">Alteraurantiacibacter palmitatis</name>
    <dbReference type="NCBI Taxonomy" id="2054628"/>
    <lineage>
        <taxon>Bacteria</taxon>
        <taxon>Pseudomonadati</taxon>
        <taxon>Pseudomonadota</taxon>
        <taxon>Alphaproteobacteria</taxon>
        <taxon>Sphingomonadales</taxon>
        <taxon>Erythrobacteraceae</taxon>
        <taxon>Alteraurantiacibacter</taxon>
    </lineage>
</organism>
<protein>
    <recommendedName>
        <fullName evidence="3">DUF3168 domain-containing protein</fullName>
    </recommendedName>
</protein>
<accession>A0ABV7E6J5</accession>
<evidence type="ECO:0008006" key="3">
    <source>
        <dbReference type="Google" id="ProtNLM"/>
    </source>
</evidence>
<gene>
    <name evidence="1" type="ORF">ACFODU_06115</name>
</gene>
<dbReference type="RefSeq" id="WP_336926160.1">
    <property type="nucleotide sequence ID" value="NZ_JBANRO010000006.1"/>
</dbReference>
<comment type="caution">
    <text evidence="1">The sequence shown here is derived from an EMBL/GenBank/DDBJ whole genome shotgun (WGS) entry which is preliminary data.</text>
</comment>
<keyword evidence="2" id="KW-1185">Reference proteome</keyword>
<name>A0ABV7E6J5_9SPHN</name>
<reference evidence="2" key="1">
    <citation type="journal article" date="2019" name="Int. J. Syst. Evol. Microbiol.">
        <title>The Global Catalogue of Microorganisms (GCM) 10K type strain sequencing project: providing services to taxonomists for standard genome sequencing and annotation.</title>
        <authorList>
            <consortium name="The Broad Institute Genomics Platform"/>
            <consortium name="The Broad Institute Genome Sequencing Center for Infectious Disease"/>
            <person name="Wu L."/>
            <person name="Ma J."/>
        </authorList>
    </citation>
    <scope>NUCLEOTIDE SEQUENCE [LARGE SCALE GENOMIC DNA]</scope>
    <source>
        <strain evidence="2">KCTC 52607</strain>
    </source>
</reference>
<evidence type="ECO:0000313" key="1">
    <source>
        <dbReference type="EMBL" id="MFC3097377.1"/>
    </source>
</evidence>
<sequence>MKAEFLAKLRSDAAVSAVAGSIAVGQGFRPAIDWVARRSDDASAFPAATLQVISGEGDYDQDGRTRFEEPRIRVTSFGASYQDARDLHDALQLVIETPGEVNGVRFHRAKLVLERDLPPEKLNDRLNIYRVAADYRVPATLGD</sequence>